<dbReference type="VEuPathDB" id="HostDB:GeneID_118671881"/>
<keyword evidence="4" id="KW-1185">Reference proteome</keyword>
<dbReference type="GO" id="GO:0031397">
    <property type="term" value="P:negative regulation of protein ubiquitination"/>
    <property type="evidence" value="ECO:0007669"/>
    <property type="project" value="TreeGrafter"/>
</dbReference>
<dbReference type="InterPro" id="IPR036249">
    <property type="entry name" value="Thioredoxin-like_sf"/>
</dbReference>
<dbReference type="EMBL" id="JABWUV010000012">
    <property type="protein sequence ID" value="KAF6314863.1"/>
    <property type="molecule type" value="Genomic_DNA"/>
</dbReference>
<protein>
    <recommendedName>
        <fullName evidence="2">Thioredoxin-like fold domain-containing protein</fullName>
    </recommendedName>
</protein>
<dbReference type="AlphaFoldDB" id="A0A7J7UPP5"/>
<evidence type="ECO:0000259" key="2">
    <source>
        <dbReference type="Pfam" id="PF13905"/>
    </source>
</evidence>
<gene>
    <name evidence="3" type="ORF">mMyoMyo1_008640</name>
</gene>
<dbReference type="Pfam" id="PF13905">
    <property type="entry name" value="Thioredoxin_8"/>
    <property type="match status" value="1"/>
</dbReference>
<evidence type="ECO:0000256" key="1">
    <source>
        <dbReference type="SAM" id="MobiDB-lite"/>
    </source>
</evidence>
<evidence type="ECO:0000313" key="3">
    <source>
        <dbReference type="EMBL" id="KAF6314863.1"/>
    </source>
</evidence>
<feature type="region of interest" description="Disordered" evidence="1">
    <location>
        <begin position="50"/>
        <end position="72"/>
    </location>
</feature>
<dbReference type="PANTHER" id="PTHR46472:SF1">
    <property type="entry name" value="NUCLEOREDOXIN"/>
    <property type="match status" value="1"/>
</dbReference>
<feature type="domain" description="Thioredoxin-like fold" evidence="2">
    <location>
        <begin position="11"/>
        <end position="47"/>
    </location>
</feature>
<dbReference type="GO" id="GO:0030178">
    <property type="term" value="P:negative regulation of Wnt signaling pathway"/>
    <property type="evidence" value="ECO:0007669"/>
    <property type="project" value="TreeGrafter"/>
</dbReference>
<dbReference type="PANTHER" id="PTHR46472">
    <property type="entry name" value="NUCLEOREDOXIN"/>
    <property type="match status" value="1"/>
</dbReference>
<reference evidence="3 4" key="1">
    <citation type="journal article" date="2020" name="Nature">
        <title>Six reference-quality genomes reveal evolution of bat adaptations.</title>
        <authorList>
            <person name="Jebb D."/>
            <person name="Huang Z."/>
            <person name="Pippel M."/>
            <person name="Hughes G.M."/>
            <person name="Lavrichenko K."/>
            <person name="Devanna P."/>
            <person name="Winkler S."/>
            <person name="Jermiin L.S."/>
            <person name="Skirmuntt E.C."/>
            <person name="Katzourakis A."/>
            <person name="Burkitt-Gray L."/>
            <person name="Ray D.A."/>
            <person name="Sullivan K.A.M."/>
            <person name="Roscito J.G."/>
            <person name="Kirilenko B.M."/>
            <person name="Davalos L.M."/>
            <person name="Corthals A.P."/>
            <person name="Power M.L."/>
            <person name="Jones G."/>
            <person name="Ransome R.D."/>
            <person name="Dechmann D.K.N."/>
            <person name="Locatelli A.G."/>
            <person name="Puechmaille S.J."/>
            <person name="Fedrigo O."/>
            <person name="Jarvis E.D."/>
            <person name="Hiller M."/>
            <person name="Vernes S.C."/>
            <person name="Myers E.W."/>
            <person name="Teeling E.C."/>
        </authorList>
    </citation>
    <scope>NUCLEOTIDE SEQUENCE [LARGE SCALE GENOMIC DNA]</scope>
    <source>
        <strain evidence="3">MMyoMyo1</strain>
        <tissue evidence="3">Flight muscle</tissue>
    </source>
</reference>
<comment type="caution">
    <text evidence="3">The sequence shown here is derived from an EMBL/GenBank/DDBJ whole genome shotgun (WGS) entry which is preliminary data.</text>
</comment>
<proteinExistence type="predicted"/>
<accession>A0A7J7UPP5</accession>
<dbReference type="GO" id="GO:0004791">
    <property type="term" value="F:thioredoxin-disulfide reductase (NADPH) activity"/>
    <property type="evidence" value="ECO:0007669"/>
    <property type="project" value="TreeGrafter"/>
</dbReference>
<name>A0A7J7UPP5_MYOMY</name>
<dbReference type="InterPro" id="IPR012336">
    <property type="entry name" value="Thioredoxin-like_fold"/>
</dbReference>
<sequence>MENSSLEGSHVEVYFSVHWCPPCQSFTPVLVESYRKIKEAGQKFEVILNPRHSHPHHAGPAGSSGGADRGQELQGVPMEHHACARTCLTPMPWSPGLILFVDSEDDGKSQVAKQVIQPIAEKITAKYKAKGEAPLLFFMVEEDDMIDSLRDYTNLPKATGHGSLCQVHDGCGGDQPYHCRRLLNDS</sequence>
<dbReference type="Gene3D" id="3.40.30.10">
    <property type="entry name" value="Glutaredoxin"/>
    <property type="match status" value="1"/>
</dbReference>
<dbReference type="SUPFAM" id="SSF52833">
    <property type="entry name" value="Thioredoxin-like"/>
    <property type="match status" value="1"/>
</dbReference>
<organism evidence="3 4">
    <name type="scientific">Myotis myotis</name>
    <name type="common">Greater mouse-eared bat</name>
    <name type="synonym">Vespertilio myotis</name>
    <dbReference type="NCBI Taxonomy" id="51298"/>
    <lineage>
        <taxon>Eukaryota</taxon>
        <taxon>Metazoa</taxon>
        <taxon>Chordata</taxon>
        <taxon>Craniata</taxon>
        <taxon>Vertebrata</taxon>
        <taxon>Euteleostomi</taxon>
        <taxon>Mammalia</taxon>
        <taxon>Eutheria</taxon>
        <taxon>Laurasiatheria</taxon>
        <taxon>Chiroptera</taxon>
        <taxon>Yangochiroptera</taxon>
        <taxon>Vespertilionidae</taxon>
        <taxon>Myotis</taxon>
    </lineage>
</organism>
<evidence type="ECO:0000313" key="4">
    <source>
        <dbReference type="Proteomes" id="UP000527355"/>
    </source>
</evidence>
<dbReference type="Proteomes" id="UP000527355">
    <property type="component" value="Unassembled WGS sequence"/>
</dbReference>
<dbReference type="GO" id="GO:0005634">
    <property type="term" value="C:nucleus"/>
    <property type="evidence" value="ECO:0007669"/>
    <property type="project" value="TreeGrafter"/>
</dbReference>